<dbReference type="RefSeq" id="WP_146206829.1">
    <property type="nucleotide sequence ID" value="NZ_CP048810.1"/>
</dbReference>
<proteinExistence type="predicted"/>
<gene>
    <name evidence="2" type="ORF">GN234_10525</name>
</gene>
<feature type="region of interest" description="Disordered" evidence="1">
    <location>
        <begin position="18"/>
        <end position="37"/>
    </location>
</feature>
<accession>A0A6N1CCM4</accession>
<organism evidence="2 3">
    <name type="scientific">Pseudomonas bijieensis</name>
    <dbReference type="NCBI Taxonomy" id="2681983"/>
    <lineage>
        <taxon>Bacteria</taxon>
        <taxon>Pseudomonadati</taxon>
        <taxon>Pseudomonadota</taxon>
        <taxon>Gammaproteobacteria</taxon>
        <taxon>Pseudomonadales</taxon>
        <taxon>Pseudomonadaceae</taxon>
        <taxon>Pseudomonas</taxon>
    </lineage>
</organism>
<protein>
    <submittedName>
        <fullName evidence="2">Uncharacterized protein</fullName>
    </submittedName>
</protein>
<reference evidence="2 3" key="1">
    <citation type="submission" date="2020-02" db="EMBL/GenBank/DDBJ databases">
        <authorList>
            <person name="Liang J."/>
        </authorList>
    </citation>
    <scope>NUCLEOTIDE SEQUENCE [LARGE SCALE GENOMIC DNA]</scope>
    <source>
        <strain evidence="2 3">L22-9</strain>
    </source>
</reference>
<evidence type="ECO:0000256" key="1">
    <source>
        <dbReference type="SAM" id="MobiDB-lite"/>
    </source>
</evidence>
<dbReference type="Proteomes" id="UP000509545">
    <property type="component" value="Chromosome"/>
</dbReference>
<dbReference type="KEGG" id="pbz:GN234_10525"/>
<sequence length="62" mass="6883">MKRPDIDVYASMGRRLLRSQRKQASSPQGFLHGSANKRQDYVTAVGHFPAENLDNTGVPPNT</sequence>
<name>A0A6N1CCM4_9PSED</name>
<dbReference type="EMBL" id="CP048810">
    <property type="protein sequence ID" value="QKS82355.1"/>
    <property type="molecule type" value="Genomic_DNA"/>
</dbReference>
<keyword evidence="3" id="KW-1185">Reference proteome</keyword>
<evidence type="ECO:0000313" key="3">
    <source>
        <dbReference type="Proteomes" id="UP000509545"/>
    </source>
</evidence>
<evidence type="ECO:0000313" key="2">
    <source>
        <dbReference type="EMBL" id="QKS82355.1"/>
    </source>
</evidence>
<dbReference type="AlphaFoldDB" id="A0A6N1CCM4"/>